<dbReference type="InterPro" id="IPR050984">
    <property type="entry name" value="Gfo/Idh/MocA_domain"/>
</dbReference>
<dbReference type="GO" id="GO:0000166">
    <property type="term" value="F:nucleotide binding"/>
    <property type="evidence" value="ECO:0007669"/>
    <property type="project" value="InterPro"/>
</dbReference>
<dbReference type="Pfam" id="PF22725">
    <property type="entry name" value="GFO_IDH_MocA_C3"/>
    <property type="match status" value="1"/>
</dbReference>
<dbReference type="EMBL" id="JADIMO010000021">
    <property type="protein sequence ID" value="MBO8444412.1"/>
    <property type="molecule type" value="Genomic_DNA"/>
</dbReference>
<reference evidence="5" key="1">
    <citation type="submission" date="2020-10" db="EMBL/GenBank/DDBJ databases">
        <authorList>
            <person name="Gilroy R."/>
        </authorList>
    </citation>
    <scope>NUCLEOTIDE SEQUENCE</scope>
    <source>
        <strain evidence="5">D5-748</strain>
    </source>
</reference>
<keyword evidence="2" id="KW-0560">Oxidoreductase</keyword>
<evidence type="ECO:0000313" key="5">
    <source>
        <dbReference type="EMBL" id="MBO8444412.1"/>
    </source>
</evidence>
<gene>
    <name evidence="5" type="ORF">IAC23_01775</name>
</gene>
<dbReference type="SUPFAM" id="SSF55347">
    <property type="entry name" value="Glyceraldehyde-3-phosphate dehydrogenase-like, C-terminal domain"/>
    <property type="match status" value="1"/>
</dbReference>
<comment type="caution">
    <text evidence="5">The sequence shown here is derived from an EMBL/GenBank/DDBJ whole genome shotgun (WGS) entry which is preliminary data.</text>
</comment>
<reference evidence="5" key="2">
    <citation type="journal article" date="2021" name="PeerJ">
        <title>Extensive microbial diversity within the chicken gut microbiome revealed by metagenomics and culture.</title>
        <authorList>
            <person name="Gilroy R."/>
            <person name="Ravi A."/>
            <person name="Getino M."/>
            <person name="Pursley I."/>
            <person name="Horton D.L."/>
            <person name="Alikhan N.F."/>
            <person name="Baker D."/>
            <person name="Gharbi K."/>
            <person name="Hall N."/>
            <person name="Watson M."/>
            <person name="Adriaenssens E.M."/>
            <person name="Foster-Nyarko E."/>
            <person name="Jarju S."/>
            <person name="Secka A."/>
            <person name="Antonio M."/>
            <person name="Oren A."/>
            <person name="Chaudhuri R.R."/>
            <person name="La Ragione R."/>
            <person name="Hildebrand F."/>
            <person name="Pallen M.J."/>
        </authorList>
    </citation>
    <scope>NUCLEOTIDE SEQUENCE</scope>
    <source>
        <strain evidence="5">D5-748</strain>
    </source>
</reference>
<dbReference type="AlphaFoldDB" id="A0A9D9EBV4"/>
<evidence type="ECO:0000259" key="3">
    <source>
        <dbReference type="Pfam" id="PF01408"/>
    </source>
</evidence>
<dbReference type="InterPro" id="IPR055170">
    <property type="entry name" value="GFO_IDH_MocA-like_dom"/>
</dbReference>
<proteinExistence type="inferred from homology"/>
<dbReference type="InterPro" id="IPR000683">
    <property type="entry name" value="Gfo/Idh/MocA-like_OxRdtase_N"/>
</dbReference>
<protein>
    <submittedName>
        <fullName evidence="5">Gfo/Idh/MocA family oxidoreductase</fullName>
    </submittedName>
</protein>
<dbReference type="Pfam" id="PF01408">
    <property type="entry name" value="GFO_IDH_MocA"/>
    <property type="match status" value="1"/>
</dbReference>
<dbReference type="PANTHER" id="PTHR22604:SF105">
    <property type="entry name" value="TRANS-1,2-DIHYDROBENZENE-1,2-DIOL DEHYDROGENASE"/>
    <property type="match status" value="1"/>
</dbReference>
<dbReference type="PANTHER" id="PTHR22604">
    <property type="entry name" value="OXIDOREDUCTASES"/>
    <property type="match status" value="1"/>
</dbReference>
<organism evidence="5 6">
    <name type="scientific">Candidatus Cryptobacteroides merdavium</name>
    <dbReference type="NCBI Taxonomy" id="2840769"/>
    <lineage>
        <taxon>Bacteria</taxon>
        <taxon>Pseudomonadati</taxon>
        <taxon>Bacteroidota</taxon>
        <taxon>Bacteroidia</taxon>
        <taxon>Bacteroidales</taxon>
        <taxon>Candidatus Cryptobacteroides</taxon>
    </lineage>
</organism>
<evidence type="ECO:0000259" key="4">
    <source>
        <dbReference type="Pfam" id="PF22725"/>
    </source>
</evidence>
<dbReference type="Gene3D" id="3.40.50.720">
    <property type="entry name" value="NAD(P)-binding Rossmann-like Domain"/>
    <property type="match status" value="1"/>
</dbReference>
<sequence>MEKFNIGIIGAGHIAEKMAFTLNRMEDAAAYAVASRSLEKAENFASVHGVEKAYGSYEELLDDPQVDMVYVATPHSLHLHHVKMCLEKGRPVLCEKAFMLNRAEAEEAIRLSEERNVFLAEAIWTRYMPFRKTVREVIDSGRIGRPMMLTAHLGYPVAHKERIIDPSLGGGALLDLGVYVINFALMMFGDGISSISSTCVKADTGVDLQESITFTWPDGKMAVMQATALCASERQAIICGDKGYIVLDNINNPLKAEIWSAGHVLEETLHAPEQITGFEYQVRACISAIREGRIETDFMPHSETLRVMELMDTVRTRWEEAFSRTDI</sequence>
<accession>A0A9D9EBV4</accession>
<dbReference type="Gene3D" id="3.30.360.10">
    <property type="entry name" value="Dihydrodipicolinate Reductase, domain 2"/>
    <property type="match status" value="1"/>
</dbReference>
<feature type="domain" description="Gfo/Idh/MocA-like oxidoreductase N-terminal" evidence="3">
    <location>
        <begin position="4"/>
        <end position="119"/>
    </location>
</feature>
<evidence type="ECO:0000256" key="2">
    <source>
        <dbReference type="ARBA" id="ARBA00023002"/>
    </source>
</evidence>
<evidence type="ECO:0000313" key="6">
    <source>
        <dbReference type="Proteomes" id="UP000823619"/>
    </source>
</evidence>
<feature type="domain" description="GFO/IDH/MocA-like oxidoreductase" evidence="4">
    <location>
        <begin position="133"/>
        <end position="245"/>
    </location>
</feature>
<dbReference type="SUPFAM" id="SSF51735">
    <property type="entry name" value="NAD(P)-binding Rossmann-fold domains"/>
    <property type="match status" value="1"/>
</dbReference>
<comment type="similarity">
    <text evidence="1">Belongs to the Gfo/Idh/MocA family.</text>
</comment>
<dbReference type="Proteomes" id="UP000823619">
    <property type="component" value="Unassembled WGS sequence"/>
</dbReference>
<dbReference type="InterPro" id="IPR036291">
    <property type="entry name" value="NAD(P)-bd_dom_sf"/>
</dbReference>
<name>A0A9D9EBV4_9BACT</name>
<evidence type="ECO:0000256" key="1">
    <source>
        <dbReference type="ARBA" id="ARBA00010928"/>
    </source>
</evidence>
<dbReference type="GO" id="GO:0016491">
    <property type="term" value="F:oxidoreductase activity"/>
    <property type="evidence" value="ECO:0007669"/>
    <property type="project" value="UniProtKB-KW"/>
</dbReference>